<sequence>MKPSQDNFPVFEANQVLSFSHLNQVFDYLDEQERLTRANLIGIGIVCGLEIGLSQNVDGGLAITLTRGCGVTSQGYLIVEPEDAFLVSYRQYLPPTDIPYPLFMKGDAPYPIWELFPAGEPETVSITTPEGFLNDKAVLLFLELKKEGLRNCSMNNCDDRGSEITVTVRRLLIGVNDLKEIIARANALEGNGTVTDLAQTLLERLNIPEVLLPRIDVPNTAPATSQDVYAAFQAAFTGEKLVQQTATALTAAYDAFKPLVQQKYPDNPFADFTGRFGSLDHTPGSTAQVRFLQYYYDFFDDISKGLRDLSHAGAELFAVCCPPEGLFPRHLMLGVLFPNKVSTPELYRTPFWPSPALSGGEDRIVELERLFERLVEMTTRFTDAPPLPLAGFSLLPSTDSTIRITPSRLGEAPLSGKAIPYYYLFTGTPPLYRLWDPEKTRRNRANQNLGYRSDSYQPPAPNFVTQTLRYDLEPYNFLRVEGHLGKNYQRVMTTLLTLKSRYRLPIEVIALRTGAFDEKVTVDLSKKGCRFQDLETLYESVKAESTCFLCAELRYFYALPFETRSPVTTPVKPQLAVLANCAPDFLVQPQTLGRLFEDFLANQPGGAVPEIDPNVIINFLNSQNAGQSNLIIFYVIACVAKLFEQYAASLAELDYTAFEKRYQDLLRVTEAVEKEREDAAGAIEGTINLLRWEELDDRLEAILYHCRLDVVKALEGEFEDRLREVKQRLYLGTFLRDHPGIQHKAGVPLGGTFIVVYHEEPARVLQPRGGIDLGGLRDRFRFDRPVAPEGVTARTGPAAPSGTATLCADVEPAAMMDAFTRMASKPELAADPDVRLVLGAFTGRVPDLGVTRPPRTGAEDIIEQTVRELEDGAVIADFYLPYLCCSDCAPVQFVLPTPPLSFTVQTGCTNANNQAEVTITPEGGTAPYSVKVDQQDFTPLAGVLALSAGTHVISIRDQEATVSAPQTVSIPAQLVLGEPRFDCIGDTGTYVAVMDIEGGTPPYTPNRGSVNGTAYSSGNLPGDTDVEIVITDARNCSASATLRHTCTQPLAFSATVGCTAPDNQAPVEIKVTGGTAPYNVQIDTAQPAPANQALKLNVGGHSIIVHDAAGTATAPQTIVVPPPLVLRETDFSCEGTASYRSFIRIEGGTPPFTANDKPVTGNFFNTDPIPSGNSFSVTVADHNNCTASLQVQHNCEQACDLPCGGQSRRCAYRLWIQPPFQDVRYESYRQEREVRLRFNGRDITLRADGLPIPDAGHLNENFNDAVGSYVKALNEVVNQALVEQAGAAPGRLVFSFQPDDALPFAVLFIEYFVCDNFNLEFRYSFARPNPAFSMVIRYTNEPAATGAPFDGAVFINQRLNNKETRVPAFDCSERNQCTHTDYQKLCEGPQPELDMNVERATENGVRLEGKVGNLPREEVAAWVWDLPLANSSEPFYEGEQVDAQVQRPNGPVQLAAIIRKGCFGATKKEL</sequence>
<evidence type="ECO:0000313" key="2">
    <source>
        <dbReference type="Proteomes" id="UP000306416"/>
    </source>
</evidence>
<comment type="caution">
    <text evidence="1">The sequence shown here is derived from an EMBL/GenBank/DDBJ whole genome shotgun (WGS) entry which is preliminary data.</text>
</comment>
<organism evidence="1 2">
    <name type="scientific">Geomonas terrae</name>
    <dbReference type="NCBI Taxonomy" id="2562681"/>
    <lineage>
        <taxon>Bacteria</taxon>
        <taxon>Pseudomonadati</taxon>
        <taxon>Thermodesulfobacteriota</taxon>
        <taxon>Desulfuromonadia</taxon>
        <taxon>Geobacterales</taxon>
        <taxon>Geobacteraceae</taxon>
        <taxon>Geomonas</taxon>
    </lineage>
</organism>
<keyword evidence="2" id="KW-1185">Reference proteome</keyword>
<dbReference type="Proteomes" id="UP000306416">
    <property type="component" value="Unassembled WGS sequence"/>
</dbReference>
<gene>
    <name evidence="1" type="ORF">E4633_08300</name>
</gene>
<reference evidence="1 2" key="1">
    <citation type="submission" date="2019-04" db="EMBL/GenBank/DDBJ databases">
        <title>Geobacter oryzae sp. nov., ferric-reducing bacteria isolated from paddy soil.</title>
        <authorList>
            <person name="Xu Z."/>
            <person name="Masuda Y."/>
            <person name="Itoh H."/>
            <person name="Senoo K."/>
        </authorList>
    </citation>
    <scope>NUCLEOTIDE SEQUENCE [LARGE SCALE GENOMIC DNA]</scope>
    <source>
        <strain evidence="1 2">Red111</strain>
    </source>
</reference>
<proteinExistence type="predicted"/>
<dbReference type="EMBL" id="SRSC01000002">
    <property type="protein sequence ID" value="TGU72304.1"/>
    <property type="molecule type" value="Genomic_DNA"/>
</dbReference>
<dbReference type="RefSeq" id="WP_135869787.1">
    <property type="nucleotide sequence ID" value="NZ_SRSC01000002.1"/>
</dbReference>
<protein>
    <submittedName>
        <fullName evidence="1">Uncharacterized protein</fullName>
    </submittedName>
</protein>
<name>A0A4S1CFK8_9BACT</name>
<evidence type="ECO:0000313" key="1">
    <source>
        <dbReference type="EMBL" id="TGU72304.1"/>
    </source>
</evidence>
<accession>A0A4S1CFK8</accession>